<dbReference type="PANTHER" id="PTHR33164">
    <property type="entry name" value="TRANSCRIPTIONAL REGULATOR, MARR FAMILY"/>
    <property type="match status" value="1"/>
</dbReference>
<dbReference type="InterPro" id="IPR000835">
    <property type="entry name" value="HTH_MarR-typ"/>
</dbReference>
<proteinExistence type="predicted"/>
<dbReference type="SMART" id="SM00347">
    <property type="entry name" value="HTH_MARR"/>
    <property type="match status" value="1"/>
</dbReference>
<dbReference type="PROSITE" id="PS50995">
    <property type="entry name" value="HTH_MARR_2"/>
    <property type="match status" value="1"/>
</dbReference>
<dbReference type="Proteomes" id="UP000316298">
    <property type="component" value="Unassembled WGS sequence"/>
</dbReference>
<dbReference type="GO" id="GO:0003677">
    <property type="term" value="F:DNA binding"/>
    <property type="evidence" value="ECO:0007669"/>
    <property type="project" value="UniProtKB-KW"/>
</dbReference>
<evidence type="ECO:0000313" key="5">
    <source>
        <dbReference type="EMBL" id="TQJ17431.1"/>
    </source>
</evidence>
<dbReference type="PANTHER" id="PTHR33164:SF99">
    <property type="entry name" value="MARR FAMILY REGULATORY PROTEIN"/>
    <property type="match status" value="1"/>
</dbReference>
<sequence length="155" mass="16879">MVGSMTAMKVSGGPGETTADVSADVREWRELLARHADLTCALDRALQAGHSLGMSEYEVLERLAELPEHSAKVATIAKSVHLSQSALSRVIGRLEVAGLVERHMCPEDRRAINVRLTEQGLQRQAEAQPTQRQVLAQRLHAPLVKTCEPVLSPGE</sequence>
<comment type="caution">
    <text evidence="5">The sequence shown here is derived from an EMBL/GenBank/DDBJ whole genome shotgun (WGS) entry which is preliminary data.</text>
</comment>
<dbReference type="InterPro" id="IPR039422">
    <property type="entry name" value="MarR/SlyA-like"/>
</dbReference>
<keyword evidence="1" id="KW-0805">Transcription regulation</keyword>
<keyword evidence="2 5" id="KW-0238">DNA-binding</keyword>
<gene>
    <name evidence="5" type="ORF">FB475_1549</name>
</gene>
<protein>
    <submittedName>
        <fullName evidence="5">DNA-binding MarR family transcriptional regulator</fullName>
    </submittedName>
</protein>
<name>A0A542EQ07_9ACTN</name>
<evidence type="ECO:0000313" key="6">
    <source>
        <dbReference type="Proteomes" id="UP000316298"/>
    </source>
</evidence>
<dbReference type="InterPro" id="IPR036388">
    <property type="entry name" value="WH-like_DNA-bd_sf"/>
</dbReference>
<organism evidence="5 6">
    <name type="scientific">Kribbella jejuensis</name>
    <dbReference type="NCBI Taxonomy" id="236068"/>
    <lineage>
        <taxon>Bacteria</taxon>
        <taxon>Bacillati</taxon>
        <taxon>Actinomycetota</taxon>
        <taxon>Actinomycetes</taxon>
        <taxon>Propionibacteriales</taxon>
        <taxon>Kribbellaceae</taxon>
        <taxon>Kribbella</taxon>
    </lineage>
</organism>
<evidence type="ECO:0000259" key="4">
    <source>
        <dbReference type="PROSITE" id="PS50995"/>
    </source>
</evidence>
<dbReference type="EMBL" id="VFMM01000001">
    <property type="protein sequence ID" value="TQJ17431.1"/>
    <property type="molecule type" value="Genomic_DNA"/>
</dbReference>
<accession>A0A542EQ07</accession>
<keyword evidence="3" id="KW-0804">Transcription</keyword>
<dbReference type="Pfam" id="PF01047">
    <property type="entry name" value="MarR"/>
    <property type="match status" value="1"/>
</dbReference>
<evidence type="ECO:0000256" key="3">
    <source>
        <dbReference type="ARBA" id="ARBA00023163"/>
    </source>
</evidence>
<keyword evidence="6" id="KW-1185">Reference proteome</keyword>
<dbReference type="PRINTS" id="PR00598">
    <property type="entry name" value="HTHMARR"/>
</dbReference>
<reference evidence="5 6" key="1">
    <citation type="submission" date="2019-06" db="EMBL/GenBank/DDBJ databases">
        <title>Sequencing the genomes of 1000 actinobacteria strains.</title>
        <authorList>
            <person name="Klenk H.-P."/>
        </authorList>
    </citation>
    <scope>NUCLEOTIDE SEQUENCE [LARGE SCALE GENOMIC DNA]</scope>
    <source>
        <strain evidence="5 6">DSM 17305</strain>
    </source>
</reference>
<dbReference type="InterPro" id="IPR036390">
    <property type="entry name" value="WH_DNA-bd_sf"/>
</dbReference>
<dbReference type="Gene3D" id="1.10.10.10">
    <property type="entry name" value="Winged helix-like DNA-binding domain superfamily/Winged helix DNA-binding domain"/>
    <property type="match status" value="1"/>
</dbReference>
<evidence type="ECO:0000256" key="2">
    <source>
        <dbReference type="ARBA" id="ARBA00023125"/>
    </source>
</evidence>
<dbReference type="InterPro" id="IPR023187">
    <property type="entry name" value="Tscrpt_reg_MarR-type_CS"/>
</dbReference>
<dbReference type="GO" id="GO:0003700">
    <property type="term" value="F:DNA-binding transcription factor activity"/>
    <property type="evidence" value="ECO:0007669"/>
    <property type="project" value="InterPro"/>
</dbReference>
<evidence type="ECO:0000256" key="1">
    <source>
        <dbReference type="ARBA" id="ARBA00023015"/>
    </source>
</evidence>
<dbReference type="AlphaFoldDB" id="A0A542EQ07"/>
<dbReference type="PROSITE" id="PS01117">
    <property type="entry name" value="HTH_MARR_1"/>
    <property type="match status" value="1"/>
</dbReference>
<dbReference type="GO" id="GO:0006950">
    <property type="term" value="P:response to stress"/>
    <property type="evidence" value="ECO:0007669"/>
    <property type="project" value="TreeGrafter"/>
</dbReference>
<feature type="domain" description="HTH marR-type" evidence="4">
    <location>
        <begin position="28"/>
        <end position="155"/>
    </location>
</feature>
<dbReference type="SUPFAM" id="SSF46785">
    <property type="entry name" value="Winged helix' DNA-binding domain"/>
    <property type="match status" value="1"/>
</dbReference>